<reference evidence="2" key="1">
    <citation type="submission" date="2021-01" db="EMBL/GenBank/DDBJ databases">
        <title>Chromosome-level genome assembly of a human fungal pathogen reveals clustering of transcriptionally co-regulated genes.</title>
        <authorList>
            <person name="Voorhies M."/>
            <person name="Cohen S."/>
            <person name="Shea T.P."/>
            <person name="Petrus S."/>
            <person name="Munoz J.F."/>
            <person name="Poplawski S."/>
            <person name="Goldman W.E."/>
            <person name="Michael T."/>
            <person name="Cuomo C.A."/>
            <person name="Sil A."/>
            <person name="Beyhan S."/>
        </authorList>
    </citation>
    <scope>NUCLEOTIDE SEQUENCE</scope>
    <source>
        <strain evidence="2">H88</strain>
    </source>
</reference>
<evidence type="ECO:0000313" key="2">
    <source>
        <dbReference type="EMBL" id="QSS57716.1"/>
    </source>
</evidence>
<proteinExistence type="predicted"/>
<name>A0A8A1LUD6_AJEC8</name>
<feature type="region of interest" description="Disordered" evidence="1">
    <location>
        <begin position="75"/>
        <end position="111"/>
    </location>
</feature>
<dbReference type="AlphaFoldDB" id="A0A8A1LUD6"/>
<accession>A0A8A1LUD6</accession>
<gene>
    <name evidence="2" type="primary">APG12</name>
    <name evidence="2" type="ORF">I7I53_11991</name>
</gene>
<dbReference type="Proteomes" id="UP000663419">
    <property type="component" value="Chromosome 6"/>
</dbReference>
<evidence type="ECO:0000313" key="3">
    <source>
        <dbReference type="Proteomes" id="UP000663419"/>
    </source>
</evidence>
<sequence>MAIGWRRYLNKEHATSTTTITGQQLKSPRLTLRPKYRHQQLLFNQLYKPPTNITISYGVDTTSLSITQLVQAHVSTGLKSRPRADQPTRQPIFTTQQRQWQQRRGNYAHSR</sequence>
<protein>
    <submittedName>
        <fullName evidence="2">Autophagy protein Apg12</fullName>
    </submittedName>
</protein>
<dbReference type="EMBL" id="CP069107">
    <property type="protein sequence ID" value="QSS57716.1"/>
    <property type="molecule type" value="Genomic_DNA"/>
</dbReference>
<organism evidence="2 3">
    <name type="scientific">Ajellomyces capsulatus (strain H88)</name>
    <name type="common">Darling's disease fungus</name>
    <name type="synonym">Histoplasma capsulatum</name>
    <dbReference type="NCBI Taxonomy" id="544711"/>
    <lineage>
        <taxon>Eukaryota</taxon>
        <taxon>Fungi</taxon>
        <taxon>Dikarya</taxon>
        <taxon>Ascomycota</taxon>
        <taxon>Pezizomycotina</taxon>
        <taxon>Eurotiomycetes</taxon>
        <taxon>Eurotiomycetidae</taxon>
        <taxon>Onygenales</taxon>
        <taxon>Ajellomycetaceae</taxon>
        <taxon>Histoplasma</taxon>
    </lineage>
</organism>
<dbReference type="VEuPathDB" id="FungiDB:I7I53_11991"/>
<evidence type="ECO:0000256" key="1">
    <source>
        <dbReference type="SAM" id="MobiDB-lite"/>
    </source>
</evidence>